<reference evidence="2 3" key="2">
    <citation type="submission" date="2018-11" db="EMBL/GenBank/DDBJ databases">
        <authorList>
            <consortium name="Pathogen Informatics"/>
        </authorList>
    </citation>
    <scope>NUCLEOTIDE SEQUENCE [LARGE SCALE GENOMIC DNA]</scope>
</reference>
<feature type="compositionally biased region" description="Low complexity" evidence="1">
    <location>
        <begin position="100"/>
        <end position="117"/>
    </location>
</feature>
<organism evidence="4">
    <name type="scientific">Anisakis simplex</name>
    <name type="common">Herring worm</name>
    <dbReference type="NCBI Taxonomy" id="6269"/>
    <lineage>
        <taxon>Eukaryota</taxon>
        <taxon>Metazoa</taxon>
        <taxon>Ecdysozoa</taxon>
        <taxon>Nematoda</taxon>
        <taxon>Chromadorea</taxon>
        <taxon>Rhabditida</taxon>
        <taxon>Spirurina</taxon>
        <taxon>Ascaridomorpha</taxon>
        <taxon>Ascaridoidea</taxon>
        <taxon>Anisakidae</taxon>
        <taxon>Anisakis</taxon>
        <taxon>Anisakis simplex complex</taxon>
    </lineage>
</organism>
<reference evidence="4" key="1">
    <citation type="submission" date="2017-02" db="UniProtKB">
        <authorList>
            <consortium name="WormBaseParasite"/>
        </authorList>
    </citation>
    <scope>IDENTIFICATION</scope>
</reference>
<dbReference type="WBParaSite" id="ASIM_0000507401-mRNA-1">
    <property type="protein sequence ID" value="ASIM_0000507401-mRNA-1"/>
    <property type="gene ID" value="ASIM_0000507401"/>
</dbReference>
<proteinExistence type="predicted"/>
<accession>A0A0M3JBU6</accession>
<feature type="compositionally biased region" description="Low complexity" evidence="1">
    <location>
        <begin position="35"/>
        <end position="49"/>
    </location>
</feature>
<gene>
    <name evidence="2" type="ORF">ASIM_LOCUS4880</name>
</gene>
<keyword evidence="3" id="KW-1185">Reference proteome</keyword>
<feature type="region of interest" description="Disordered" evidence="1">
    <location>
        <begin position="21"/>
        <end position="117"/>
    </location>
</feature>
<feature type="compositionally biased region" description="Low complexity" evidence="1">
    <location>
        <begin position="82"/>
        <end position="91"/>
    </location>
</feature>
<evidence type="ECO:0000313" key="2">
    <source>
        <dbReference type="EMBL" id="VDK24664.1"/>
    </source>
</evidence>
<name>A0A0M3JBU6_ANISI</name>
<evidence type="ECO:0000256" key="1">
    <source>
        <dbReference type="SAM" id="MobiDB-lite"/>
    </source>
</evidence>
<feature type="compositionally biased region" description="Polar residues" evidence="1">
    <location>
        <begin position="57"/>
        <end position="79"/>
    </location>
</feature>
<dbReference type="AlphaFoldDB" id="A0A0M3JBU6"/>
<dbReference type="Proteomes" id="UP000267096">
    <property type="component" value="Unassembled WGS sequence"/>
</dbReference>
<sequence length="117" mass="12123">MEQVEMKTFLLQHLSSSSSANISSLHHHGHNQFPLSQSQQTQQLSATHHTQLHHGLSASTAITSHHTHIPSINSSSPLLTSAAAAAAAAAALQQQQHRNTSPSISGPISGTSAAAAA</sequence>
<evidence type="ECO:0000313" key="3">
    <source>
        <dbReference type="Proteomes" id="UP000267096"/>
    </source>
</evidence>
<protein>
    <submittedName>
        <fullName evidence="2 4">Uncharacterized protein</fullName>
    </submittedName>
</protein>
<dbReference type="EMBL" id="UYRR01009037">
    <property type="protein sequence ID" value="VDK24664.1"/>
    <property type="molecule type" value="Genomic_DNA"/>
</dbReference>
<evidence type="ECO:0000313" key="4">
    <source>
        <dbReference type="WBParaSite" id="ASIM_0000507401-mRNA-1"/>
    </source>
</evidence>